<dbReference type="Pfam" id="PF13966">
    <property type="entry name" value="zf-RVT"/>
    <property type="match status" value="1"/>
</dbReference>
<gene>
    <name evidence="2" type="ORF">QVD17_24658</name>
</gene>
<name>A0AAD8NV53_TARER</name>
<organism evidence="2 3">
    <name type="scientific">Tagetes erecta</name>
    <name type="common">African marigold</name>
    <dbReference type="NCBI Taxonomy" id="13708"/>
    <lineage>
        <taxon>Eukaryota</taxon>
        <taxon>Viridiplantae</taxon>
        <taxon>Streptophyta</taxon>
        <taxon>Embryophyta</taxon>
        <taxon>Tracheophyta</taxon>
        <taxon>Spermatophyta</taxon>
        <taxon>Magnoliopsida</taxon>
        <taxon>eudicotyledons</taxon>
        <taxon>Gunneridae</taxon>
        <taxon>Pentapetalae</taxon>
        <taxon>asterids</taxon>
        <taxon>campanulids</taxon>
        <taxon>Asterales</taxon>
        <taxon>Asteraceae</taxon>
        <taxon>Asteroideae</taxon>
        <taxon>Heliantheae alliance</taxon>
        <taxon>Tageteae</taxon>
        <taxon>Tagetes</taxon>
    </lineage>
</organism>
<protein>
    <recommendedName>
        <fullName evidence="1">Reverse transcriptase zinc-binding domain-containing protein</fullName>
    </recommendedName>
</protein>
<dbReference type="EMBL" id="JAUHHV010000006">
    <property type="protein sequence ID" value="KAK1421921.1"/>
    <property type="molecule type" value="Genomic_DNA"/>
</dbReference>
<evidence type="ECO:0000313" key="2">
    <source>
        <dbReference type="EMBL" id="KAK1421921.1"/>
    </source>
</evidence>
<dbReference type="AlphaFoldDB" id="A0AAD8NV53"/>
<evidence type="ECO:0000259" key="1">
    <source>
        <dbReference type="Pfam" id="PF13966"/>
    </source>
</evidence>
<accession>A0AAD8NV53</accession>
<evidence type="ECO:0000313" key="3">
    <source>
        <dbReference type="Proteomes" id="UP001229421"/>
    </source>
</evidence>
<feature type="domain" description="Reverse transcriptase zinc-binding" evidence="1">
    <location>
        <begin position="10"/>
        <end position="94"/>
    </location>
</feature>
<reference evidence="2" key="1">
    <citation type="journal article" date="2023" name="bioRxiv">
        <title>Improved chromosome-level genome assembly for marigold (Tagetes erecta).</title>
        <authorList>
            <person name="Jiang F."/>
            <person name="Yuan L."/>
            <person name="Wang S."/>
            <person name="Wang H."/>
            <person name="Xu D."/>
            <person name="Wang A."/>
            <person name="Fan W."/>
        </authorList>
    </citation>
    <scope>NUCLEOTIDE SEQUENCE</scope>
    <source>
        <strain evidence="2">WSJ</strain>
        <tissue evidence="2">Leaf</tissue>
    </source>
</reference>
<comment type="caution">
    <text evidence="2">The sequence shown here is derived from an EMBL/GenBank/DDBJ whole genome shotgun (WGS) entry which is preliminary data.</text>
</comment>
<dbReference type="Proteomes" id="UP001229421">
    <property type="component" value="Unassembled WGS sequence"/>
</dbReference>
<dbReference type="InterPro" id="IPR026960">
    <property type="entry name" value="RVT-Znf"/>
</dbReference>
<sequence>MGWINNGGGFSVRQASEDIEACILPVSSSEFQESKWVPSKVNGFAWRALIDRIPCKTVLLNRGIVNDARCPRCMATEESLTHLLVKCDVKTKVWDGICS</sequence>
<keyword evidence="3" id="KW-1185">Reference proteome</keyword>
<proteinExistence type="predicted"/>